<dbReference type="AlphaFoldDB" id="A0A1B1DUP0"/>
<dbReference type="KEGG" id="pcot:PCOAH_00007340"/>
<dbReference type="OrthoDB" id="372941at2759"/>
<feature type="compositionally biased region" description="Basic and acidic residues" evidence="1">
    <location>
        <begin position="77"/>
        <end position="96"/>
    </location>
</feature>
<name>A0A1B1DUP0_9APIC</name>
<reference evidence="3" key="1">
    <citation type="submission" date="2016-06" db="EMBL/GenBank/DDBJ databases">
        <title>First high quality genome sequence of Plasmodium coatneyi using continuous long reads from single molecule, real-time sequencing.</title>
        <authorList>
            <person name="Chien J.-T."/>
            <person name="Pakala S.B."/>
            <person name="Geraldo J.A."/>
            <person name="Lapp S.A."/>
            <person name="Barnwell J.W."/>
            <person name="Kissinger J.C."/>
            <person name="Galinski M.R."/>
            <person name="Humphrey J.C."/>
        </authorList>
    </citation>
    <scope>NUCLEOTIDE SEQUENCE [LARGE SCALE GENOMIC DNA]</scope>
    <source>
        <strain evidence="3">Hackeri</strain>
    </source>
</reference>
<evidence type="ECO:0000313" key="3">
    <source>
        <dbReference type="Proteomes" id="UP000092716"/>
    </source>
</evidence>
<proteinExistence type="predicted"/>
<feature type="region of interest" description="Disordered" evidence="1">
    <location>
        <begin position="450"/>
        <end position="476"/>
    </location>
</feature>
<evidence type="ECO:0000313" key="2">
    <source>
        <dbReference type="EMBL" id="ANQ06498.1"/>
    </source>
</evidence>
<keyword evidence="3" id="KW-1185">Reference proteome</keyword>
<dbReference type="GeneID" id="30907457"/>
<protein>
    <submittedName>
        <fullName evidence="2">Uncharacterized protein</fullName>
    </submittedName>
</protein>
<dbReference type="VEuPathDB" id="PlasmoDB:PCOAH_00007340"/>
<organism evidence="2 3">
    <name type="scientific">Plasmodium coatneyi</name>
    <dbReference type="NCBI Taxonomy" id="208452"/>
    <lineage>
        <taxon>Eukaryota</taxon>
        <taxon>Sar</taxon>
        <taxon>Alveolata</taxon>
        <taxon>Apicomplexa</taxon>
        <taxon>Aconoidasida</taxon>
        <taxon>Haemosporida</taxon>
        <taxon>Plasmodiidae</taxon>
        <taxon>Plasmodium</taxon>
    </lineage>
</organism>
<dbReference type="EMBL" id="CP016242">
    <property type="protein sequence ID" value="ANQ06498.1"/>
    <property type="molecule type" value="Genomic_DNA"/>
</dbReference>
<feature type="region of interest" description="Disordered" evidence="1">
    <location>
        <begin position="343"/>
        <end position="390"/>
    </location>
</feature>
<dbReference type="Proteomes" id="UP000092716">
    <property type="component" value="Chromosome 4"/>
</dbReference>
<gene>
    <name evidence="2" type="ORF">PCOAH_00007340</name>
</gene>
<dbReference type="RefSeq" id="XP_019913193.1">
    <property type="nucleotide sequence ID" value="XM_020057544.1"/>
</dbReference>
<sequence>MRVNLVDGEIEAIEERNSKEKRKNGKLVKGHDESKGYTELGRNFHVLKDLTRKRYRIREDYTGYKQTFHQKGSQVETKMEEESNAKEDTCLESPRNDTEHYNIMSSTETVVSSNDSIEDMYETNYKYFAVRKYSLSEDSPGSASDWQHNLKLDRIRRNQNDVFQEDRRFVMPPKAYGKRRTEENALTNDAKEEKQKKDDHVVYMPNHIYLERSNGKVLEKSSISNFNPLVHVSSMHYYYNPCGGQNCKDNQFSYACPYDIQNGSFRYVCHPFCQPHDSRCLHAGDPVSPNEGNVYMNKRCSLEFDNYLKGMYFTNRSYMEAELRKRCSHYFRPLRRPFREVGSNRGAVASGGLPRKRESGSSGRFSVDPVDQLNRRDHPQGANHQNRSHNLRMGHKCKGEEYHQRKIAEQENSTCPRKNNLFSQLIKNLKLLGYALFFCFFISNENKAMKEKQNSTRGGKKAFPHSSSIKSERRRK</sequence>
<accession>A0A1B1DUP0</accession>
<evidence type="ECO:0000256" key="1">
    <source>
        <dbReference type="SAM" id="MobiDB-lite"/>
    </source>
</evidence>
<feature type="region of interest" description="Disordered" evidence="1">
    <location>
        <begin position="72"/>
        <end position="96"/>
    </location>
</feature>